<feature type="domain" description="DUF8039" evidence="2">
    <location>
        <begin position="249"/>
        <end position="306"/>
    </location>
</feature>
<proteinExistence type="predicted"/>
<evidence type="ECO:0000313" key="3">
    <source>
        <dbReference type="EMBL" id="CCI55309.1"/>
    </source>
</evidence>
<gene>
    <name evidence="3" type="primary">PH01B001I13.5</name>
</gene>
<name>L0P1L1_PHYED</name>
<feature type="compositionally biased region" description="Polar residues" evidence="1">
    <location>
        <begin position="380"/>
        <end position="399"/>
    </location>
</feature>
<dbReference type="PANTHER" id="PTHR33018">
    <property type="entry name" value="OS10G0338966 PROTEIN-RELATED"/>
    <property type="match status" value="1"/>
</dbReference>
<dbReference type="InterPro" id="IPR058352">
    <property type="entry name" value="DUF8039"/>
</dbReference>
<feature type="region of interest" description="Disordered" evidence="1">
    <location>
        <begin position="471"/>
        <end position="492"/>
    </location>
</feature>
<reference evidence="3" key="1">
    <citation type="submission" date="2012-05" db="EMBL/GenBank/DDBJ databases">
        <authorList>
            <person name="Han B."/>
            <person name="Lu Y."/>
            <person name="Feng Q."/>
            <person name="Zhao Q."/>
            <person name="Lu T.T."/>
            <person name="Li Y."/>
            <person name="Liu K.Y."/>
            <person name="Huang X.H."/>
            <person name="Fan D.L."/>
            <person name="Weng Q.J."/>
            <person name="Zhang L."/>
            <person name="Lu Y.Q."/>
            <person name="Guo Y.L."/>
            <person name="Li W.J."/>
            <person name="Zhou C.C."/>
            <person name="Lu H.Y."/>
            <person name="Huang T."/>
            <person name="Zhu C.R."/>
            <person name="Zhao Y."/>
            <person name="Hu T."/>
            <person name="Yao N."/>
        </authorList>
    </citation>
    <scope>NUCLEOTIDE SEQUENCE</scope>
</reference>
<dbReference type="PANTHER" id="PTHR33018:SF30">
    <property type="entry name" value="OS02G0502850 PROTEIN"/>
    <property type="match status" value="1"/>
</dbReference>
<dbReference type="AlphaFoldDB" id="L0P1L1"/>
<sequence>MARVERQALLAMCHAWRTFKSKLVTKYMNTGRTPFTKYPFLMRDIWDAFVAMKTTAKFKEQSAAHKALWTQNTHLHRLGTAKYMGKSAEWATEDENAAGPFLEITDPRALSWLKARAKVSSSGSISFTNSADQEVSQRLLELIAETSKGSFQADREKDMLSTALGNKEHPGRMRGLGVTVPWSYRFRGDYDTYRSRKRSKAEHEDRLDQMNQLLNQSQAAPVILGASPPRHRSSIASTHNSEHDDVQLPIDDIKEPTPCKLQVRMVESISIEAGRGLAYPCQEGTVQHGAQLAQGYARVQVDMTSRKVPGDILIGSGKHPQRPPEEIWRVVFANGQKGCSPQSCHGPPRDQCASIPIIGVLPRSSTRCNLNQCGPPRGSSALQSQPLKTSPGENQSRSRPPQERYAASSQPFKTSSRVLAHLHQGRSRPPQERYAASSQPFKTSSRVLAHLQQGRSRPLQERCASIRAAQDLSRRTCAPSSEPPMTSSRALT</sequence>
<accession>L0P1L1</accession>
<evidence type="ECO:0000259" key="2">
    <source>
        <dbReference type="Pfam" id="PF26133"/>
    </source>
</evidence>
<feature type="compositionally biased region" description="Polar residues" evidence="1">
    <location>
        <begin position="483"/>
        <end position="492"/>
    </location>
</feature>
<feature type="compositionally biased region" description="Polar residues" evidence="1">
    <location>
        <begin position="407"/>
        <end position="417"/>
    </location>
</feature>
<organism evidence="3">
    <name type="scientific">Phyllostachys edulis</name>
    <name type="common">Tortoise shell bamboo</name>
    <name type="synonym">Bambusa edulis</name>
    <dbReference type="NCBI Taxonomy" id="38705"/>
    <lineage>
        <taxon>Eukaryota</taxon>
        <taxon>Viridiplantae</taxon>
        <taxon>Streptophyta</taxon>
        <taxon>Embryophyta</taxon>
        <taxon>Tracheophyta</taxon>
        <taxon>Spermatophyta</taxon>
        <taxon>Magnoliopsida</taxon>
        <taxon>Liliopsida</taxon>
        <taxon>Poales</taxon>
        <taxon>Poaceae</taxon>
        <taxon>BOP clade</taxon>
        <taxon>Bambusoideae</taxon>
        <taxon>Arundinarodae</taxon>
        <taxon>Arundinarieae</taxon>
        <taxon>Arundinariinae</taxon>
        <taxon>Phyllostachys</taxon>
    </lineage>
</organism>
<evidence type="ECO:0000256" key="1">
    <source>
        <dbReference type="SAM" id="MobiDB-lite"/>
    </source>
</evidence>
<protein>
    <submittedName>
        <fullName evidence="3">PH01B001I13.5 protein</fullName>
    </submittedName>
</protein>
<feature type="region of interest" description="Disordered" evidence="1">
    <location>
        <begin position="370"/>
        <end position="443"/>
    </location>
</feature>
<dbReference type="Pfam" id="PF26133">
    <property type="entry name" value="DUF8039"/>
    <property type="match status" value="1"/>
</dbReference>
<dbReference type="EMBL" id="FO203437">
    <property type="protein sequence ID" value="CCI55309.1"/>
    <property type="molecule type" value="Genomic_DNA"/>
</dbReference>